<keyword evidence="2" id="KW-1185">Reference proteome</keyword>
<proteinExistence type="predicted"/>
<reference evidence="1" key="2">
    <citation type="journal article" date="2022" name="New Phytol.">
        <title>Evolutionary transition to the ectomycorrhizal habit in the genomes of a hyperdiverse lineage of mushroom-forming fungi.</title>
        <authorList>
            <person name="Looney B."/>
            <person name="Miyauchi S."/>
            <person name="Morin E."/>
            <person name="Drula E."/>
            <person name="Courty P.E."/>
            <person name="Kohler A."/>
            <person name="Kuo A."/>
            <person name="LaButti K."/>
            <person name="Pangilinan J."/>
            <person name="Lipzen A."/>
            <person name="Riley R."/>
            <person name="Andreopoulos W."/>
            <person name="He G."/>
            <person name="Johnson J."/>
            <person name="Nolan M."/>
            <person name="Tritt A."/>
            <person name="Barry K.W."/>
            <person name="Grigoriev I.V."/>
            <person name="Nagy L.G."/>
            <person name="Hibbett D."/>
            <person name="Henrissat B."/>
            <person name="Matheny P.B."/>
            <person name="Labbe J."/>
            <person name="Martin F.M."/>
        </authorList>
    </citation>
    <scope>NUCLEOTIDE SEQUENCE</scope>
    <source>
        <strain evidence="1">FP105234-sp</strain>
    </source>
</reference>
<comment type="caution">
    <text evidence="1">The sequence shown here is derived from an EMBL/GenBank/DDBJ whole genome shotgun (WGS) entry which is preliminary data.</text>
</comment>
<evidence type="ECO:0000313" key="1">
    <source>
        <dbReference type="EMBL" id="KAI0041043.1"/>
    </source>
</evidence>
<evidence type="ECO:0000313" key="2">
    <source>
        <dbReference type="Proteomes" id="UP000814033"/>
    </source>
</evidence>
<accession>A0ACB8RAK7</accession>
<dbReference type="Proteomes" id="UP000814033">
    <property type="component" value="Unassembled WGS sequence"/>
</dbReference>
<reference evidence="1" key="1">
    <citation type="submission" date="2021-02" db="EMBL/GenBank/DDBJ databases">
        <authorList>
            <consortium name="DOE Joint Genome Institute"/>
            <person name="Ahrendt S."/>
            <person name="Looney B.P."/>
            <person name="Miyauchi S."/>
            <person name="Morin E."/>
            <person name="Drula E."/>
            <person name="Courty P.E."/>
            <person name="Chicoki N."/>
            <person name="Fauchery L."/>
            <person name="Kohler A."/>
            <person name="Kuo A."/>
            <person name="Labutti K."/>
            <person name="Pangilinan J."/>
            <person name="Lipzen A."/>
            <person name="Riley R."/>
            <person name="Andreopoulos W."/>
            <person name="He G."/>
            <person name="Johnson J."/>
            <person name="Barry K.W."/>
            <person name="Grigoriev I.V."/>
            <person name="Nagy L."/>
            <person name="Hibbett D."/>
            <person name="Henrissat B."/>
            <person name="Matheny P.B."/>
            <person name="Labbe J."/>
            <person name="Martin F."/>
        </authorList>
    </citation>
    <scope>NUCLEOTIDE SEQUENCE</scope>
    <source>
        <strain evidence="1">FP105234-sp</strain>
    </source>
</reference>
<sequence>MSTTLAINIFCTSMIVLQIWLTQRRSTLVFGRNGVIRGRSFNRAIGIIVESASMYTVTAIVFFALELTKSNAEYTVAECIVQIIGIAFNLIIIRVERGQSIETQAATSTAIHIPRADALQPRGRSSSGLSDSLGRTGTSIGTPLPMHTAVLLQPLGMGRQGSVESFGKERFKSNDVVDIKSVDSQAWRWGNLPSDSLDI</sequence>
<name>A0ACB8RAK7_9AGAM</name>
<gene>
    <name evidence="1" type="ORF">FA95DRAFT_1599142</name>
</gene>
<organism evidence="1 2">
    <name type="scientific">Auriscalpium vulgare</name>
    <dbReference type="NCBI Taxonomy" id="40419"/>
    <lineage>
        <taxon>Eukaryota</taxon>
        <taxon>Fungi</taxon>
        <taxon>Dikarya</taxon>
        <taxon>Basidiomycota</taxon>
        <taxon>Agaricomycotina</taxon>
        <taxon>Agaricomycetes</taxon>
        <taxon>Russulales</taxon>
        <taxon>Auriscalpiaceae</taxon>
        <taxon>Auriscalpium</taxon>
    </lineage>
</organism>
<protein>
    <submittedName>
        <fullName evidence="1">Uncharacterized protein</fullName>
    </submittedName>
</protein>
<dbReference type="EMBL" id="MU276148">
    <property type="protein sequence ID" value="KAI0041043.1"/>
    <property type="molecule type" value="Genomic_DNA"/>
</dbReference>